<evidence type="ECO:0000313" key="9">
    <source>
        <dbReference type="EMBL" id="OOV05536.1"/>
    </source>
</evidence>
<dbReference type="Proteomes" id="UP000190750">
    <property type="component" value="Unassembled WGS sequence"/>
</dbReference>
<feature type="transmembrane region" description="Helical" evidence="7">
    <location>
        <begin position="46"/>
        <end position="66"/>
    </location>
</feature>
<dbReference type="Pfam" id="PF07690">
    <property type="entry name" value="MFS_1"/>
    <property type="match status" value="1"/>
</dbReference>
<dbReference type="STRING" id="28066.RF819_01390"/>
<feature type="transmembrane region" description="Helical" evidence="7">
    <location>
        <begin position="78"/>
        <end position="96"/>
    </location>
</feature>
<dbReference type="PANTHER" id="PTHR42718">
    <property type="entry name" value="MAJOR FACILITATOR SUPERFAMILY MULTIDRUG TRANSPORTER MFSC"/>
    <property type="match status" value="1"/>
</dbReference>
<dbReference type="InterPro" id="IPR020846">
    <property type="entry name" value="MFS_dom"/>
</dbReference>
<comment type="subcellular location">
    <subcellularLocation>
        <location evidence="1">Cell membrane</location>
        <topology evidence="1">Multi-pass membrane protein</topology>
    </subcellularLocation>
</comment>
<dbReference type="RefSeq" id="WP_078363315.1">
    <property type="nucleotide sequence ID" value="NZ_MTJN01000002.1"/>
</dbReference>
<sequence length="466" mass="48402">MKTTHASHQAAVLAIIVTSYLMLVVDISIVLTGLPNIQAELGFSHAALSWVQNAYTLTFGGFLLLGARAGDILERRRMFIVGLALFTAASMAIGLAPSPTWLLLGRAIQGIGAAILAPSTLALISIHFAEGHARTRALALYAAAAGVGASLGLVLGGLVAELISWRVGFFINLPIGIALIVGAKRYLVETPLKSGRLDLAGAVSSTLGMGALVFGIVRSAESGWADTTTGLSVVSGLVLLVFFVAHESRALQPILPLHLFTNRERNAAYAARMLFLGGMVGFWFFTTQFLQGVLLYKPLHAGLAFLPTTIPHFIAAMSVPRLTRRFGNARLLAFGLSFCIAGLVWMAGLSELSSYVTGIALPMVLIGIGQGFALGPLTVSAVQGVASEDAGAVSGIVNVAHQVGGSLGLSILVVVFAAGGAADLGAAASLAHHIASTFTASALMLAIALALVLFFIVRPRARYLPA</sequence>
<evidence type="ECO:0000256" key="5">
    <source>
        <dbReference type="ARBA" id="ARBA00022989"/>
    </source>
</evidence>
<feature type="transmembrane region" description="Helical" evidence="7">
    <location>
        <begin position="199"/>
        <end position="217"/>
    </location>
</feature>
<keyword evidence="4 7" id="KW-0812">Transmembrane</keyword>
<evidence type="ECO:0000256" key="2">
    <source>
        <dbReference type="ARBA" id="ARBA00022448"/>
    </source>
</evidence>
<feature type="transmembrane region" description="Helical" evidence="7">
    <location>
        <begin position="108"/>
        <end position="126"/>
    </location>
</feature>
<protein>
    <submittedName>
        <fullName evidence="9">MFS transporter</fullName>
    </submittedName>
</protein>
<feature type="transmembrane region" description="Helical" evidence="7">
    <location>
        <begin position="355"/>
        <end position="382"/>
    </location>
</feature>
<evidence type="ECO:0000256" key="6">
    <source>
        <dbReference type="ARBA" id="ARBA00023136"/>
    </source>
</evidence>
<dbReference type="SUPFAM" id="SSF103473">
    <property type="entry name" value="MFS general substrate transporter"/>
    <property type="match status" value="1"/>
</dbReference>
<dbReference type="EMBL" id="MTJN01000002">
    <property type="protein sequence ID" value="OOV05536.1"/>
    <property type="molecule type" value="Genomic_DNA"/>
</dbReference>
<evidence type="ECO:0000313" key="10">
    <source>
        <dbReference type="Proteomes" id="UP000190750"/>
    </source>
</evidence>
<evidence type="ECO:0000259" key="8">
    <source>
        <dbReference type="PROSITE" id="PS50850"/>
    </source>
</evidence>
<dbReference type="InterPro" id="IPR011701">
    <property type="entry name" value="MFS"/>
</dbReference>
<dbReference type="AlphaFoldDB" id="A0A1T1AN08"/>
<name>A0A1T1AN08_RHOFE</name>
<feature type="domain" description="Major facilitator superfamily (MFS) profile" evidence="8">
    <location>
        <begin position="12"/>
        <end position="460"/>
    </location>
</feature>
<dbReference type="PROSITE" id="PS50850">
    <property type="entry name" value="MFS"/>
    <property type="match status" value="1"/>
</dbReference>
<accession>A0A1T1AN08</accession>
<comment type="caution">
    <text evidence="9">The sequence shown here is derived from an EMBL/GenBank/DDBJ whole genome shotgun (WGS) entry which is preliminary data.</text>
</comment>
<dbReference type="InterPro" id="IPR036259">
    <property type="entry name" value="MFS_trans_sf"/>
</dbReference>
<dbReference type="GO" id="GO:0022857">
    <property type="term" value="F:transmembrane transporter activity"/>
    <property type="evidence" value="ECO:0007669"/>
    <property type="project" value="InterPro"/>
</dbReference>
<dbReference type="GO" id="GO:0005886">
    <property type="term" value="C:plasma membrane"/>
    <property type="evidence" value="ECO:0007669"/>
    <property type="project" value="UniProtKB-SubCell"/>
</dbReference>
<feature type="transmembrane region" description="Helical" evidence="7">
    <location>
        <begin position="434"/>
        <end position="457"/>
    </location>
</feature>
<feature type="transmembrane region" description="Helical" evidence="7">
    <location>
        <begin position="12"/>
        <end position="34"/>
    </location>
</feature>
<feature type="transmembrane region" description="Helical" evidence="7">
    <location>
        <begin position="229"/>
        <end position="246"/>
    </location>
</feature>
<keyword evidence="3" id="KW-1003">Cell membrane</keyword>
<feature type="transmembrane region" description="Helical" evidence="7">
    <location>
        <begin position="267"/>
        <end position="286"/>
    </location>
</feature>
<dbReference type="OrthoDB" id="9807274at2"/>
<dbReference type="CDD" id="cd17321">
    <property type="entry name" value="MFS_MMR_MDR_like"/>
    <property type="match status" value="1"/>
</dbReference>
<evidence type="ECO:0000256" key="4">
    <source>
        <dbReference type="ARBA" id="ARBA00022692"/>
    </source>
</evidence>
<evidence type="ECO:0000256" key="3">
    <source>
        <dbReference type="ARBA" id="ARBA00022475"/>
    </source>
</evidence>
<evidence type="ECO:0000256" key="7">
    <source>
        <dbReference type="SAM" id="Phobius"/>
    </source>
</evidence>
<dbReference type="Gene3D" id="1.20.1720.10">
    <property type="entry name" value="Multidrug resistance protein D"/>
    <property type="match status" value="1"/>
</dbReference>
<keyword evidence="2" id="KW-0813">Transport</keyword>
<keyword evidence="5 7" id="KW-1133">Transmembrane helix</keyword>
<proteinExistence type="predicted"/>
<organism evidence="9 10">
    <name type="scientific">Rhodoferax fermentans</name>
    <dbReference type="NCBI Taxonomy" id="28066"/>
    <lineage>
        <taxon>Bacteria</taxon>
        <taxon>Pseudomonadati</taxon>
        <taxon>Pseudomonadota</taxon>
        <taxon>Betaproteobacteria</taxon>
        <taxon>Burkholderiales</taxon>
        <taxon>Comamonadaceae</taxon>
        <taxon>Rhodoferax</taxon>
    </lineage>
</organism>
<reference evidence="9 10" key="1">
    <citation type="submission" date="2017-01" db="EMBL/GenBank/DDBJ databases">
        <title>Genome sequencing of Rhodoferax fermentans JCM 7819.</title>
        <authorList>
            <person name="Kim Y.J."/>
            <person name="Farh M.E.-A."/>
            <person name="Yang D.-C."/>
        </authorList>
    </citation>
    <scope>NUCLEOTIDE SEQUENCE [LARGE SCALE GENOMIC DNA]</scope>
    <source>
        <strain evidence="9 10">JCM 7819</strain>
    </source>
</reference>
<feature type="transmembrane region" description="Helical" evidence="7">
    <location>
        <begin position="298"/>
        <end position="319"/>
    </location>
</feature>
<dbReference type="Gene3D" id="1.20.1250.20">
    <property type="entry name" value="MFS general substrate transporter like domains"/>
    <property type="match status" value="1"/>
</dbReference>
<gene>
    <name evidence="9" type="ORF">RF819_01390</name>
</gene>
<feature type="transmembrane region" description="Helical" evidence="7">
    <location>
        <begin position="138"/>
        <end position="159"/>
    </location>
</feature>
<feature type="transmembrane region" description="Helical" evidence="7">
    <location>
        <begin position="403"/>
        <end position="422"/>
    </location>
</feature>
<feature type="transmembrane region" description="Helical" evidence="7">
    <location>
        <begin position="331"/>
        <end position="349"/>
    </location>
</feature>
<feature type="transmembrane region" description="Helical" evidence="7">
    <location>
        <begin position="165"/>
        <end position="187"/>
    </location>
</feature>
<keyword evidence="6 7" id="KW-0472">Membrane</keyword>
<dbReference type="PANTHER" id="PTHR42718:SF46">
    <property type="entry name" value="BLR6921 PROTEIN"/>
    <property type="match status" value="1"/>
</dbReference>
<evidence type="ECO:0000256" key="1">
    <source>
        <dbReference type="ARBA" id="ARBA00004651"/>
    </source>
</evidence>
<keyword evidence="10" id="KW-1185">Reference proteome</keyword>